<dbReference type="EMBL" id="BGPR01075062">
    <property type="protein sequence ID" value="GBL53233.1"/>
    <property type="molecule type" value="Genomic_DNA"/>
</dbReference>
<organism evidence="2 3">
    <name type="scientific">Araneus ventricosus</name>
    <name type="common">Orbweaver spider</name>
    <name type="synonym">Epeira ventricosa</name>
    <dbReference type="NCBI Taxonomy" id="182803"/>
    <lineage>
        <taxon>Eukaryota</taxon>
        <taxon>Metazoa</taxon>
        <taxon>Ecdysozoa</taxon>
        <taxon>Arthropoda</taxon>
        <taxon>Chelicerata</taxon>
        <taxon>Arachnida</taxon>
        <taxon>Araneae</taxon>
        <taxon>Araneomorphae</taxon>
        <taxon>Entelegynae</taxon>
        <taxon>Araneoidea</taxon>
        <taxon>Araneidae</taxon>
        <taxon>Araneus</taxon>
    </lineage>
</organism>
<evidence type="ECO:0000313" key="3">
    <source>
        <dbReference type="Proteomes" id="UP000499080"/>
    </source>
</evidence>
<dbReference type="AlphaFoldDB" id="A0A4Y1ZJ52"/>
<protein>
    <submittedName>
        <fullName evidence="2">Uncharacterized protein</fullName>
    </submittedName>
</protein>
<feature type="non-terminal residue" evidence="2">
    <location>
        <position position="1"/>
    </location>
</feature>
<name>A0A4Y1ZJ52_ARAVE</name>
<reference evidence="2 3" key="1">
    <citation type="journal article" date="2019" name="Sci. Rep.">
        <title>Orb-weaving spider Araneus ventricosus genome elucidates the spidroin gene catalogue.</title>
        <authorList>
            <person name="Kono N."/>
            <person name="Nakamura H."/>
            <person name="Ohtoshi R."/>
            <person name="Moran D.A.P."/>
            <person name="Shinohara A."/>
            <person name="Yoshida Y."/>
            <person name="Fujiwara M."/>
            <person name="Mori M."/>
            <person name="Tomita M."/>
            <person name="Arakawa K."/>
        </authorList>
    </citation>
    <scope>NUCLEOTIDE SEQUENCE [LARGE SCALE GENOMIC DNA]</scope>
</reference>
<accession>A0A4Y1ZJ52</accession>
<sequence>ENKCGVVYTERSAGGNLLLLTGAKSRLLPGVLQGHSEPSQWRRNGAKWGPHAQTPVLRDAVETKR</sequence>
<gene>
    <name evidence="2" type="ORF">AVEN_251748_1</name>
</gene>
<comment type="caution">
    <text evidence="2">The sequence shown here is derived from an EMBL/GenBank/DDBJ whole genome shotgun (WGS) entry which is preliminary data.</text>
</comment>
<dbReference type="Proteomes" id="UP000499080">
    <property type="component" value="Unassembled WGS sequence"/>
</dbReference>
<feature type="region of interest" description="Disordered" evidence="1">
    <location>
        <begin position="34"/>
        <end position="65"/>
    </location>
</feature>
<evidence type="ECO:0000313" key="2">
    <source>
        <dbReference type="EMBL" id="GBL53233.1"/>
    </source>
</evidence>
<keyword evidence="3" id="KW-1185">Reference proteome</keyword>
<proteinExistence type="predicted"/>
<evidence type="ECO:0000256" key="1">
    <source>
        <dbReference type="SAM" id="MobiDB-lite"/>
    </source>
</evidence>